<dbReference type="RefSeq" id="WP_229794684.1">
    <property type="nucleotide sequence ID" value="NZ_BMPW01000006.1"/>
</dbReference>
<organism evidence="1 2">
    <name type="scientific">Actinoplanes campanulatus</name>
    <dbReference type="NCBI Taxonomy" id="113559"/>
    <lineage>
        <taxon>Bacteria</taxon>
        <taxon>Bacillati</taxon>
        <taxon>Actinomycetota</taxon>
        <taxon>Actinomycetes</taxon>
        <taxon>Micromonosporales</taxon>
        <taxon>Micromonosporaceae</taxon>
        <taxon>Actinoplanes</taxon>
    </lineage>
</organism>
<gene>
    <name evidence="1" type="ORF">FHR83_004973</name>
</gene>
<sequence>MPEVTMPNILIRDLSQEAVDRIDAAAARLGLSRNEYLRRRFEEGIPPVERTVTAADWDRSAEVFADLDDPDVMESAWR</sequence>
<dbReference type="SUPFAM" id="SSF47598">
    <property type="entry name" value="Ribbon-helix-helix"/>
    <property type="match status" value="1"/>
</dbReference>
<dbReference type="EMBL" id="JACHXF010000010">
    <property type="protein sequence ID" value="MBB3097298.1"/>
    <property type="molecule type" value="Genomic_DNA"/>
</dbReference>
<dbReference type="InterPro" id="IPR010985">
    <property type="entry name" value="Ribbon_hlx_hlx"/>
</dbReference>
<proteinExistence type="predicted"/>
<keyword evidence="1" id="KW-0238">DNA-binding</keyword>
<keyword evidence="2" id="KW-1185">Reference proteome</keyword>
<dbReference type="Proteomes" id="UP000590749">
    <property type="component" value="Unassembled WGS sequence"/>
</dbReference>
<evidence type="ECO:0000313" key="2">
    <source>
        <dbReference type="Proteomes" id="UP000590749"/>
    </source>
</evidence>
<reference evidence="1 2" key="1">
    <citation type="submission" date="2020-08" db="EMBL/GenBank/DDBJ databases">
        <title>Genomic Encyclopedia of Type Strains, Phase III (KMG-III): the genomes of soil and plant-associated and newly described type strains.</title>
        <authorList>
            <person name="Whitman W."/>
        </authorList>
    </citation>
    <scope>NUCLEOTIDE SEQUENCE [LARGE SCALE GENOMIC DNA]</scope>
    <source>
        <strain evidence="1 2">CECT 3287</strain>
    </source>
</reference>
<dbReference type="AlphaFoldDB" id="A0A7W5FG58"/>
<dbReference type="GO" id="GO:0006355">
    <property type="term" value="P:regulation of DNA-templated transcription"/>
    <property type="evidence" value="ECO:0007669"/>
    <property type="project" value="InterPro"/>
</dbReference>
<protein>
    <submittedName>
        <fullName evidence="1">Putative DNA-binding protein</fullName>
    </submittedName>
</protein>
<evidence type="ECO:0000313" key="1">
    <source>
        <dbReference type="EMBL" id="MBB3097298.1"/>
    </source>
</evidence>
<dbReference type="GO" id="GO:0003677">
    <property type="term" value="F:DNA binding"/>
    <property type="evidence" value="ECO:0007669"/>
    <property type="project" value="UniProtKB-KW"/>
</dbReference>
<comment type="caution">
    <text evidence="1">The sequence shown here is derived from an EMBL/GenBank/DDBJ whole genome shotgun (WGS) entry which is preliminary data.</text>
</comment>
<dbReference type="Gene3D" id="1.10.1220.10">
    <property type="entry name" value="Met repressor-like"/>
    <property type="match status" value="1"/>
</dbReference>
<dbReference type="InterPro" id="IPR013321">
    <property type="entry name" value="Arc_rbn_hlx_hlx"/>
</dbReference>
<name>A0A7W5FG58_9ACTN</name>
<accession>A0A7W5FG58</accession>